<dbReference type="AlphaFoldDB" id="A0A2S5TB08"/>
<name>A0A2S5TB08_9GAMM</name>
<organism evidence="1 2">
    <name type="scientific">Solimonas fluminis</name>
    <dbReference type="NCBI Taxonomy" id="2086571"/>
    <lineage>
        <taxon>Bacteria</taxon>
        <taxon>Pseudomonadati</taxon>
        <taxon>Pseudomonadota</taxon>
        <taxon>Gammaproteobacteria</taxon>
        <taxon>Nevskiales</taxon>
        <taxon>Nevskiaceae</taxon>
        <taxon>Solimonas</taxon>
    </lineage>
</organism>
<evidence type="ECO:0000313" key="2">
    <source>
        <dbReference type="Proteomes" id="UP000238220"/>
    </source>
</evidence>
<dbReference type="RefSeq" id="WP_104232086.1">
    <property type="nucleotide sequence ID" value="NZ_PSNW01000015.1"/>
</dbReference>
<sequence length="100" mass="11077">MPLARLKSSWREFRRGKPGRRFQDWHEHRHGRGGAFLGACRLVLGLVLMLAGVVLMPAPGPGMAVVGLAAVLVARESRTAARVFDAIELRLRALLRRIRG</sequence>
<evidence type="ECO:0000313" key="1">
    <source>
        <dbReference type="EMBL" id="PPE72126.1"/>
    </source>
</evidence>
<dbReference type="InterPro" id="IPR019099">
    <property type="entry name" value="Uncharacterised_PGPGW_TM"/>
</dbReference>
<proteinExistence type="predicted"/>
<dbReference type="EMBL" id="PSNW01000015">
    <property type="protein sequence ID" value="PPE72126.1"/>
    <property type="molecule type" value="Genomic_DNA"/>
</dbReference>
<dbReference type="Pfam" id="PF09656">
    <property type="entry name" value="PGPGW"/>
    <property type="match status" value="1"/>
</dbReference>
<comment type="caution">
    <text evidence="1">The sequence shown here is derived from an EMBL/GenBank/DDBJ whole genome shotgun (WGS) entry which is preliminary data.</text>
</comment>
<keyword evidence="2" id="KW-1185">Reference proteome</keyword>
<dbReference type="Proteomes" id="UP000238220">
    <property type="component" value="Unassembled WGS sequence"/>
</dbReference>
<reference evidence="1 2" key="1">
    <citation type="submission" date="2018-02" db="EMBL/GenBank/DDBJ databases">
        <title>Genome sequencing of Solimonas sp. HR-BB.</title>
        <authorList>
            <person name="Lee Y."/>
            <person name="Jeon C.O."/>
        </authorList>
    </citation>
    <scope>NUCLEOTIDE SEQUENCE [LARGE SCALE GENOMIC DNA]</scope>
    <source>
        <strain evidence="1 2">HR-BB</strain>
    </source>
</reference>
<gene>
    <name evidence="1" type="ORF">C3942_19700</name>
</gene>
<protein>
    <submittedName>
        <fullName evidence="1">Uncharacterized protein</fullName>
    </submittedName>
</protein>
<accession>A0A2S5TB08</accession>